<dbReference type="OrthoDB" id="5599552at2759"/>
<keyword evidence="2" id="KW-0805">Transcription regulation</keyword>
<feature type="domain" description="Velvet" evidence="6">
    <location>
        <begin position="17"/>
        <end position="204"/>
    </location>
</feature>
<protein>
    <recommendedName>
        <fullName evidence="6">Velvet domain-containing protein</fullName>
    </recommendedName>
</protein>
<reference evidence="7" key="1">
    <citation type="submission" date="2022-07" db="EMBL/GenBank/DDBJ databases">
        <title>Genome Sequence of Agrocybe chaxingu.</title>
        <authorList>
            <person name="Buettner E."/>
        </authorList>
    </citation>
    <scope>NUCLEOTIDE SEQUENCE</scope>
    <source>
        <strain evidence="7">MP-N11</strain>
    </source>
</reference>
<dbReference type="EMBL" id="JANKHO010000929">
    <property type="protein sequence ID" value="KAJ3505062.1"/>
    <property type="molecule type" value="Genomic_DNA"/>
</dbReference>
<dbReference type="AlphaFoldDB" id="A0A9W8MTI5"/>
<evidence type="ECO:0000313" key="8">
    <source>
        <dbReference type="Proteomes" id="UP001148786"/>
    </source>
</evidence>
<name>A0A9W8MTI5_9AGAR</name>
<dbReference type="PROSITE" id="PS51821">
    <property type="entry name" value="VELVET"/>
    <property type="match status" value="1"/>
</dbReference>
<dbReference type="PANTHER" id="PTHR33572">
    <property type="entry name" value="SPORE DEVELOPMENT REGULATOR VOSA"/>
    <property type="match status" value="1"/>
</dbReference>
<evidence type="ECO:0000256" key="4">
    <source>
        <dbReference type="ARBA" id="ARBA00023242"/>
    </source>
</evidence>
<evidence type="ECO:0000313" key="7">
    <source>
        <dbReference type="EMBL" id="KAJ3505062.1"/>
    </source>
</evidence>
<dbReference type="Pfam" id="PF11754">
    <property type="entry name" value="Velvet"/>
    <property type="match status" value="1"/>
</dbReference>
<evidence type="ECO:0000256" key="5">
    <source>
        <dbReference type="SAM" id="MobiDB-lite"/>
    </source>
</evidence>
<gene>
    <name evidence="7" type="ORF">NLJ89_g7612</name>
</gene>
<comment type="subcellular location">
    <subcellularLocation>
        <location evidence="1">Nucleus</location>
    </subcellularLocation>
</comment>
<dbReference type="InterPro" id="IPR037525">
    <property type="entry name" value="Velvet_dom"/>
</dbReference>
<dbReference type="InterPro" id="IPR038491">
    <property type="entry name" value="Velvet_dom_sf"/>
</dbReference>
<dbReference type="Gene3D" id="2.60.40.3960">
    <property type="entry name" value="Velvet domain"/>
    <property type="match status" value="1"/>
</dbReference>
<keyword evidence="8" id="KW-1185">Reference proteome</keyword>
<evidence type="ECO:0000259" key="6">
    <source>
        <dbReference type="PROSITE" id="PS51821"/>
    </source>
</evidence>
<dbReference type="GO" id="GO:0005634">
    <property type="term" value="C:nucleus"/>
    <property type="evidence" value="ECO:0007669"/>
    <property type="project" value="UniProtKB-SubCell"/>
</dbReference>
<dbReference type="PANTHER" id="PTHR33572:SF3">
    <property type="entry name" value="VELVET COMPLEX SUBUNIT B"/>
    <property type="match status" value="1"/>
</dbReference>
<evidence type="ECO:0000256" key="3">
    <source>
        <dbReference type="ARBA" id="ARBA00023163"/>
    </source>
</evidence>
<accession>A0A9W8MTI5</accession>
<organism evidence="7 8">
    <name type="scientific">Agrocybe chaxingu</name>
    <dbReference type="NCBI Taxonomy" id="84603"/>
    <lineage>
        <taxon>Eukaryota</taxon>
        <taxon>Fungi</taxon>
        <taxon>Dikarya</taxon>
        <taxon>Basidiomycota</taxon>
        <taxon>Agaricomycotina</taxon>
        <taxon>Agaricomycetes</taxon>
        <taxon>Agaricomycetidae</taxon>
        <taxon>Agaricales</taxon>
        <taxon>Agaricineae</taxon>
        <taxon>Strophariaceae</taxon>
        <taxon>Agrocybe</taxon>
    </lineage>
</organism>
<evidence type="ECO:0000256" key="2">
    <source>
        <dbReference type="ARBA" id="ARBA00023015"/>
    </source>
</evidence>
<sequence length="218" mass="24296">MNAIIQPIKFATGQFANQCIRLGLVEIQAPDVGWKHTRGDIRNLLDPPPVVRLRLFSVDGYGTSTQSETELNYELSTVGLLLSVELLRTQDSVAQLGITEPLNQANLFVGDAYVQPLLIDYQGRRDLLFTMGKFAVKIDGRFHLRYRLYDLFSTQVVQQNDLNFVAECLGAPFNVYSGPNFPGFAASTELTKQLARSGTPVKIRRRNETSSKLPESSA</sequence>
<dbReference type="InterPro" id="IPR021740">
    <property type="entry name" value="Velvet"/>
</dbReference>
<comment type="caution">
    <text evidence="7">The sequence shown here is derived from an EMBL/GenBank/DDBJ whole genome shotgun (WGS) entry which is preliminary data.</text>
</comment>
<feature type="region of interest" description="Disordered" evidence="5">
    <location>
        <begin position="197"/>
        <end position="218"/>
    </location>
</feature>
<keyword evidence="4" id="KW-0539">Nucleus</keyword>
<dbReference type="Proteomes" id="UP001148786">
    <property type="component" value="Unassembled WGS sequence"/>
</dbReference>
<evidence type="ECO:0000256" key="1">
    <source>
        <dbReference type="ARBA" id="ARBA00004123"/>
    </source>
</evidence>
<keyword evidence="3" id="KW-0804">Transcription</keyword>
<proteinExistence type="predicted"/>